<feature type="chain" id="PRO_5047116952" evidence="1">
    <location>
        <begin position="25"/>
        <end position="414"/>
    </location>
</feature>
<reference evidence="3 4" key="1">
    <citation type="submission" date="2019-08" db="EMBL/GenBank/DDBJ databases">
        <title>Archangium and Cystobacter genomes.</title>
        <authorList>
            <person name="Chen I.-C.K."/>
            <person name="Wielgoss S."/>
        </authorList>
    </citation>
    <scope>NUCLEOTIDE SEQUENCE [LARGE SCALE GENOMIC DNA]</scope>
    <source>
        <strain evidence="3 4">Cbm 6</strain>
    </source>
</reference>
<gene>
    <name evidence="3" type="ORF">F0U60_16070</name>
</gene>
<dbReference type="InterPro" id="IPR000421">
    <property type="entry name" value="FA58C"/>
</dbReference>
<dbReference type="SUPFAM" id="SSF51445">
    <property type="entry name" value="(Trans)glycosidases"/>
    <property type="match status" value="1"/>
</dbReference>
<dbReference type="InterPro" id="IPR017853">
    <property type="entry name" value="GH"/>
</dbReference>
<dbReference type="InterPro" id="IPR024655">
    <property type="entry name" value="Asl1_glyco_hydro_catalytic"/>
</dbReference>
<name>A0ABY9WQC3_9BACT</name>
<dbReference type="Gene3D" id="3.20.20.80">
    <property type="entry name" value="Glycosidases"/>
    <property type="match status" value="1"/>
</dbReference>
<protein>
    <submittedName>
        <fullName evidence="3">Carbohydrate-binding protein</fullName>
    </submittedName>
</protein>
<dbReference type="PANTHER" id="PTHR34154">
    <property type="entry name" value="ALKALI-SENSITIVE LINKAGE PROTEIN 1"/>
    <property type="match status" value="1"/>
</dbReference>
<accession>A0ABY9WQC3</accession>
<dbReference type="PANTHER" id="PTHR34154:SF3">
    <property type="entry name" value="ALKALI-SENSITIVE LINKAGE PROTEIN 1"/>
    <property type="match status" value="1"/>
</dbReference>
<dbReference type="InterPro" id="IPR053183">
    <property type="entry name" value="ASL1"/>
</dbReference>
<organism evidence="3 4">
    <name type="scientific">Archangium minus</name>
    <dbReference type="NCBI Taxonomy" id="83450"/>
    <lineage>
        <taxon>Bacteria</taxon>
        <taxon>Pseudomonadati</taxon>
        <taxon>Myxococcota</taxon>
        <taxon>Myxococcia</taxon>
        <taxon>Myxococcales</taxon>
        <taxon>Cystobacterineae</taxon>
        <taxon>Archangiaceae</taxon>
        <taxon>Archangium</taxon>
    </lineage>
</organism>
<dbReference type="RefSeq" id="WP_395820281.1">
    <property type="nucleotide sequence ID" value="NZ_CP043494.1"/>
</dbReference>
<feature type="domain" description="F5/8 type C" evidence="2">
    <location>
        <begin position="269"/>
        <end position="409"/>
    </location>
</feature>
<proteinExistence type="predicted"/>
<sequence>MPAVLRGGFAVLLWMFLASQPAQAQTRSPKRGVAYGYHSAEDMKALSAGMSWWYNWASTPDAGAANVYASLGVSFVPMVWGGTPNADQLAAAIPAGAQYLLGFNEPNFRWQANKTPSQAAALWPILEEVARRRNLKLVSPAVNYCGECVSEGGVTYSDPVAYLDAFFAACVNCKVDYIAVHWYACDLSALQWYIGRFKKYNKPIWLTEFACGDMPHDQITLAVQKKYMTDAVNYLENEPAVFRYAWFSGRNNEIPNINLLGASGQLTELGQLYVSLPSGSQNGRLSPVLAMSSSSENSGTGPEKAIDGSLSTRWSSAFADPQYLVLDFGSSKKISRVKINWETAYGKDYQLQVSNDASTWTPVASVVSGDGGVDDLTGLSATGRFLRIYGTKRSSGYGYSIYEVEAYGDTPAAP</sequence>
<evidence type="ECO:0000259" key="2">
    <source>
        <dbReference type="PROSITE" id="PS50022"/>
    </source>
</evidence>
<dbReference type="InterPro" id="IPR008979">
    <property type="entry name" value="Galactose-bd-like_sf"/>
</dbReference>
<keyword evidence="4" id="KW-1185">Reference proteome</keyword>
<dbReference type="Pfam" id="PF11790">
    <property type="entry name" value="Glyco_hydro_cc"/>
    <property type="match status" value="1"/>
</dbReference>
<dbReference type="PROSITE" id="PS50022">
    <property type="entry name" value="FA58C_3"/>
    <property type="match status" value="1"/>
</dbReference>
<evidence type="ECO:0000256" key="1">
    <source>
        <dbReference type="SAM" id="SignalP"/>
    </source>
</evidence>
<dbReference type="Proteomes" id="UP001611383">
    <property type="component" value="Chromosome"/>
</dbReference>
<dbReference type="EMBL" id="CP043494">
    <property type="protein sequence ID" value="WNG45448.1"/>
    <property type="molecule type" value="Genomic_DNA"/>
</dbReference>
<dbReference type="Gene3D" id="2.60.120.260">
    <property type="entry name" value="Galactose-binding domain-like"/>
    <property type="match status" value="1"/>
</dbReference>
<dbReference type="SUPFAM" id="SSF49785">
    <property type="entry name" value="Galactose-binding domain-like"/>
    <property type="match status" value="1"/>
</dbReference>
<keyword evidence="1" id="KW-0732">Signal</keyword>
<feature type="signal peptide" evidence="1">
    <location>
        <begin position="1"/>
        <end position="24"/>
    </location>
</feature>
<evidence type="ECO:0000313" key="3">
    <source>
        <dbReference type="EMBL" id="WNG45448.1"/>
    </source>
</evidence>
<evidence type="ECO:0000313" key="4">
    <source>
        <dbReference type="Proteomes" id="UP001611383"/>
    </source>
</evidence>
<dbReference type="Pfam" id="PF00754">
    <property type="entry name" value="F5_F8_type_C"/>
    <property type="match status" value="1"/>
</dbReference>